<feature type="compositionally biased region" description="Polar residues" evidence="1">
    <location>
        <begin position="37"/>
        <end position="46"/>
    </location>
</feature>
<dbReference type="EMBL" id="LR824030">
    <property type="protein sequence ID" value="CAH0599075.1"/>
    <property type="molecule type" value="Genomic_DNA"/>
</dbReference>
<feature type="region of interest" description="Disordered" evidence="1">
    <location>
        <begin position="1"/>
        <end position="47"/>
    </location>
</feature>
<evidence type="ECO:0000313" key="2">
    <source>
        <dbReference type="EMBL" id="CAH0599075.1"/>
    </source>
</evidence>
<organism evidence="2 3">
    <name type="scientific">Chrysodeixis includens</name>
    <name type="common">Soybean looper</name>
    <name type="synonym">Pseudoplusia includens</name>
    <dbReference type="NCBI Taxonomy" id="689277"/>
    <lineage>
        <taxon>Eukaryota</taxon>
        <taxon>Metazoa</taxon>
        <taxon>Ecdysozoa</taxon>
        <taxon>Arthropoda</taxon>
        <taxon>Hexapoda</taxon>
        <taxon>Insecta</taxon>
        <taxon>Pterygota</taxon>
        <taxon>Neoptera</taxon>
        <taxon>Endopterygota</taxon>
        <taxon>Lepidoptera</taxon>
        <taxon>Glossata</taxon>
        <taxon>Ditrysia</taxon>
        <taxon>Noctuoidea</taxon>
        <taxon>Noctuidae</taxon>
        <taxon>Plusiinae</taxon>
        <taxon>Chrysodeixis</taxon>
    </lineage>
</organism>
<feature type="compositionally biased region" description="Basic and acidic residues" evidence="1">
    <location>
        <begin position="144"/>
        <end position="156"/>
    </location>
</feature>
<reference evidence="2" key="1">
    <citation type="submission" date="2021-12" db="EMBL/GenBank/DDBJ databases">
        <authorList>
            <person name="King R."/>
        </authorList>
    </citation>
    <scope>NUCLEOTIDE SEQUENCE</scope>
</reference>
<feature type="compositionally biased region" description="Low complexity" evidence="1">
    <location>
        <begin position="176"/>
        <end position="188"/>
    </location>
</feature>
<feature type="compositionally biased region" description="Low complexity" evidence="1">
    <location>
        <begin position="22"/>
        <end position="34"/>
    </location>
</feature>
<sequence>MNLQMKREFEDFNTEDNKMDNIDSNNSSDGNSETSDLENNGPNEDTTAALDYTENALSMHPVADFIKKEFLPEFDFSNPFRNQNLGFKDGFQNSPFLLPTQLYKSFLASLGKRRRNMAECYSLYPRNMLFSNGFGLEASDDENNVDRVTDSPDEKAGASSAFVWSGGGVTGGGGQDQAAAQPAAVPTGTSGGGGAQGLVHWMSVMAEHMGGGHHDPSHYALPPWNNGGVDHCQQKDGLEYAAWSRPRGAMAIKQGYEAKMSTGDGSVGGHQKSDDRLGHHQSMSQMLYGAGLGPGRSGSSSSSPVGGSNAGSGLLVVPQPLGKGPTKLQPLHTHARKYHCKMCPQERVEEGDMLR</sequence>
<protein>
    <submittedName>
        <fullName evidence="2">Uncharacterized protein</fullName>
    </submittedName>
</protein>
<feature type="compositionally biased region" description="Basic and acidic residues" evidence="1">
    <location>
        <begin position="1"/>
        <end position="21"/>
    </location>
</feature>
<dbReference type="OrthoDB" id="6731876at2759"/>
<accession>A0A9P0C172</accession>
<keyword evidence="3" id="KW-1185">Reference proteome</keyword>
<feature type="region of interest" description="Disordered" evidence="1">
    <location>
        <begin position="287"/>
        <end position="329"/>
    </location>
</feature>
<evidence type="ECO:0000256" key="1">
    <source>
        <dbReference type="SAM" id="MobiDB-lite"/>
    </source>
</evidence>
<dbReference type="AlphaFoldDB" id="A0A9P0C172"/>
<proteinExistence type="predicted"/>
<name>A0A9P0C172_CHRIL</name>
<evidence type="ECO:0000313" key="3">
    <source>
        <dbReference type="Proteomes" id="UP001154114"/>
    </source>
</evidence>
<gene>
    <name evidence="2" type="ORF">CINC_LOCUS8501</name>
</gene>
<feature type="compositionally biased region" description="Low complexity" evidence="1">
    <location>
        <begin position="297"/>
        <end position="313"/>
    </location>
</feature>
<feature type="region of interest" description="Disordered" evidence="1">
    <location>
        <begin position="141"/>
        <end position="192"/>
    </location>
</feature>
<feature type="compositionally biased region" description="Gly residues" evidence="1">
    <location>
        <begin position="165"/>
        <end position="175"/>
    </location>
</feature>
<dbReference type="Proteomes" id="UP001154114">
    <property type="component" value="Chromosome 27"/>
</dbReference>